<evidence type="ECO:0000313" key="1">
    <source>
        <dbReference type="EMBL" id="CAD8728988.1"/>
    </source>
</evidence>
<protein>
    <submittedName>
        <fullName evidence="2">Uncharacterized protein</fullName>
    </submittedName>
</protein>
<proteinExistence type="predicted"/>
<dbReference type="EMBL" id="HBFF01001756">
    <property type="protein sequence ID" value="CAD8728988.1"/>
    <property type="molecule type" value="Transcribed_RNA"/>
</dbReference>
<accession>A0A6U0E2A6</accession>
<gene>
    <name evidence="1" type="ORF">OMED0936_LOCUS1404</name>
    <name evidence="2" type="ORF">OMED0936_LOCUS1405</name>
</gene>
<organism evidence="2">
    <name type="scientific">Ostreococcus mediterraneus</name>
    <dbReference type="NCBI Taxonomy" id="1486918"/>
    <lineage>
        <taxon>Eukaryota</taxon>
        <taxon>Viridiplantae</taxon>
        <taxon>Chlorophyta</taxon>
        <taxon>Mamiellophyceae</taxon>
        <taxon>Mamiellales</taxon>
        <taxon>Bathycoccaceae</taxon>
        <taxon>Ostreococcus</taxon>
    </lineage>
</organism>
<dbReference type="AlphaFoldDB" id="A0A6U0E2A6"/>
<sequence>MPRAIFASIAVACADGEWREVQTLTVENGEPIMATIDGIQVVLSDETQVRIKFNTPLVRMEAYDAPMGTARVSCWRLRDQLTPVFTDLTCFWGRGGTPLSDLFRPWMEPRRLPRFQCTDQAHALELAHMRKAHFSSGGYVGRVAISRNGDVTLRAKRSANYSTSDEELNKFLSEENEEDANDIKSRSIEERAQARAECVRAAFVLEDNNDVQRATFENSAQAQTWVRNVVEEVIIWETNLGFAFTWVRSRVSICANERAGTWTPLN</sequence>
<name>A0A6U0E2A6_9CHLO</name>
<evidence type="ECO:0000313" key="2">
    <source>
        <dbReference type="EMBL" id="CAD8728991.1"/>
    </source>
</evidence>
<reference evidence="2" key="1">
    <citation type="submission" date="2021-01" db="EMBL/GenBank/DDBJ databases">
        <authorList>
            <person name="Corre E."/>
            <person name="Pelletier E."/>
            <person name="Niang G."/>
            <person name="Scheremetjew M."/>
            <person name="Finn R."/>
            <person name="Kale V."/>
            <person name="Holt S."/>
            <person name="Cochrane G."/>
            <person name="Meng A."/>
            <person name="Brown T."/>
            <person name="Cohen L."/>
        </authorList>
    </citation>
    <scope>NUCLEOTIDE SEQUENCE</scope>
    <source>
        <strain evidence="2">Clade-D-RCC2573</strain>
    </source>
</reference>
<dbReference type="EMBL" id="HBFF01001757">
    <property type="protein sequence ID" value="CAD8728991.1"/>
    <property type="molecule type" value="Transcribed_RNA"/>
</dbReference>